<feature type="active site" description="Proton acceptor" evidence="4">
    <location>
        <position position="292"/>
    </location>
</feature>
<reference evidence="7" key="1">
    <citation type="submission" date="2022-08" db="EMBL/GenBank/DDBJ databases">
        <authorList>
            <person name="Gutierrez-Valencia J."/>
        </authorList>
    </citation>
    <scope>NUCLEOTIDE SEQUENCE</scope>
</reference>
<keyword evidence="8" id="KW-1185">Reference proteome</keyword>
<evidence type="ECO:0000259" key="6">
    <source>
        <dbReference type="Pfam" id="PF08100"/>
    </source>
</evidence>
<dbReference type="Pfam" id="PF08100">
    <property type="entry name" value="Dimerisation"/>
    <property type="match status" value="1"/>
</dbReference>
<proteinExistence type="predicted"/>
<dbReference type="PIRSF" id="PIRSF005739">
    <property type="entry name" value="O-mtase"/>
    <property type="match status" value="1"/>
</dbReference>
<evidence type="ECO:0000256" key="3">
    <source>
        <dbReference type="ARBA" id="ARBA00022691"/>
    </source>
</evidence>
<dbReference type="InterPro" id="IPR036388">
    <property type="entry name" value="WH-like_DNA-bd_sf"/>
</dbReference>
<comment type="caution">
    <text evidence="7">The sequence shown here is derived from an EMBL/GenBank/DDBJ whole genome shotgun (WGS) entry which is preliminary data.</text>
</comment>
<gene>
    <name evidence="7" type="ORF">LITE_LOCUS9146</name>
</gene>
<dbReference type="PANTHER" id="PTHR11746">
    <property type="entry name" value="O-METHYLTRANSFERASE"/>
    <property type="match status" value="1"/>
</dbReference>
<dbReference type="PROSITE" id="PS51683">
    <property type="entry name" value="SAM_OMT_II"/>
    <property type="match status" value="1"/>
</dbReference>
<evidence type="ECO:0000259" key="5">
    <source>
        <dbReference type="Pfam" id="PF00891"/>
    </source>
</evidence>
<feature type="domain" description="O-methyltransferase C-terminal" evidence="5">
    <location>
        <begin position="157"/>
        <end position="368"/>
    </location>
</feature>
<dbReference type="GO" id="GO:0046983">
    <property type="term" value="F:protein dimerization activity"/>
    <property type="evidence" value="ECO:0007669"/>
    <property type="project" value="InterPro"/>
</dbReference>
<dbReference type="InterPro" id="IPR036390">
    <property type="entry name" value="WH_DNA-bd_sf"/>
</dbReference>
<evidence type="ECO:0000313" key="8">
    <source>
        <dbReference type="Proteomes" id="UP001154282"/>
    </source>
</evidence>
<dbReference type="InterPro" id="IPR029063">
    <property type="entry name" value="SAM-dependent_MTases_sf"/>
</dbReference>
<dbReference type="AlphaFoldDB" id="A0AAV0IFU0"/>
<keyword evidence="1" id="KW-0489">Methyltransferase</keyword>
<accession>A0AAV0IFU0</accession>
<dbReference type="InterPro" id="IPR012967">
    <property type="entry name" value="COMT_dimerisation"/>
</dbReference>
<dbReference type="InterPro" id="IPR016461">
    <property type="entry name" value="COMT-like"/>
</dbReference>
<evidence type="ECO:0000256" key="1">
    <source>
        <dbReference type="ARBA" id="ARBA00022603"/>
    </source>
</evidence>
<keyword evidence="3" id="KW-0949">S-adenosyl-L-methionine</keyword>
<evidence type="ECO:0000256" key="4">
    <source>
        <dbReference type="PIRSR" id="PIRSR005739-1"/>
    </source>
</evidence>
<feature type="domain" description="O-methyltransferase dimerisation" evidence="6">
    <location>
        <begin position="24"/>
        <end position="127"/>
    </location>
</feature>
<evidence type="ECO:0000313" key="7">
    <source>
        <dbReference type="EMBL" id="CAI0396480.1"/>
    </source>
</evidence>
<keyword evidence="2" id="KW-0808">Transferase</keyword>
<organism evidence="7 8">
    <name type="scientific">Linum tenue</name>
    <dbReference type="NCBI Taxonomy" id="586396"/>
    <lineage>
        <taxon>Eukaryota</taxon>
        <taxon>Viridiplantae</taxon>
        <taxon>Streptophyta</taxon>
        <taxon>Embryophyta</taxon>
        <taxon>Tracheophyta</taxon>
        <taxon>Spermatophyta</taxon>
        <taxon>Magnoliopsida</taxon>
        <taxon>eudicotyledons</taxon>
        <taxon>Gunneridae</taxon>
        <taxon>Pentapetalae</taxon>
        <taxon>rosids</taxon>
        <taxon>fabids</taxon>
        <taxon>Malpighiales</taxon>
        <taxon>Linaceae</taxon>
        <taxon>Linum</taxon>
    </lineage>
</organism>
<dbReference type="GO" id="GO:0032259">
    <property type="term" value="P:methylation"/>
    <property type="evidence" value="ECO:0007669"/>
    <property type="project" value="UniProtKB-KW"/>
</dbReference>
<name>A0AAV0IFU0_9ROSI</name>
<dbReference type="GO" id="GO:0008171">
    <property type="term" value="F:O-methyltransferase activity"/>
    <property type="evidence" value="ECO:0007669"/>
    <property type="project" value="InterPro"/>
</dbReference>
<dbReference type="Pfam" id="PF00891">
    <property type="entry name" value="Methyltransf_2"/>
    <property type="match status" value="1"/>
</dbReference>
<dbReference type="EMBL" id="CAMGYJ010000003">
    <property type="protein sequence ID" value="CAI0396480.1"/>
    <property type="molecule type" value="Genomic_DNA"/>
</dbReference>
<dbReference type="FunFam" id="1.10.10.10:FF:000357">
    <property type="entry name" value="Caffeic acid 3-O-methyltransferase"/>
    <property type="match status" value="1"/>
</dbReference>
<protein>
    <submittedName>
        <fullName evidence="7">Uncharacterized protein</fullName>
    </submittedName>
</protein>
<evidence type="ECO:0000256" key="2">
    <source>
        <dbReference type="ARBA" id="ARBA00022679"/>
    </source>
</evidence>
<dbReference type="Gene3D" id="1.10.10.10">
    <property type="entry name" value="Winged helix-like DNA-binding domain superfamily/Winged helix DNA-binding domain"/>
    <property type="match status" value="1"/>
</dbReference>
<dbReference type="Proteomes" id="UP001154282">
    <property type="component" value="Unassembled WGS sequence"/>
</dbReference>
<dbReference type="SUPFAM" id="SSF46785">
    <property type="entry name" value="Winged helix' DNA-binding domain"/>
    <property type="match status" value="1"/>
</dbReference>
<dbReference type="SUPFAM" id="SSF53335">
    <property type="entry name" value="S-adenosyl-L-methionine-dependent methyltransferases"/>
    <property type="match status" value="1"/>
</dbReference>
<dbReference type="Gene3D" id="3.40.50.150">
    <property type="entry name" value="Vaccinia Virus protein VP39"/>
    <property type="match status" value="1"/>
</dbReference>
<sequence length="392" mass="42086">MATSASSAAPPMVEDDHNDELYAMQLATASVLPMALKAAIDLGVFDIISSAGPAASLSPAQIASQLAFSTTDSNSSASAADVGQRLDPILHLLASHSVLTSCPTETSGDGFPRSYGLAPVAKFFLKDHGKASSEGKRRGSLAPFVSLVQDRVILDSWVHLKDWVMEGGGTPFYKAHGMNGMEYMNKDPRFKDVFASSNSELSPLVAEAVVDRYCEEQQGFAGVKSLVDVGGGDGSTMHRIVSRVPTIVKAINFDLPTVIQKSPSFPGVEHVAGDMFESVPQGDAVFIKWVVHMVDDEQCLKLLKNCHQSTPEKGKVVIVDVVIPETSETNVAAKALLQFNLYRNGVKPHGKERTLRELESLAEQAGFARVRVACSAYNFSVIEFLKLCDAPA</sequence>
<dbReference type="InterPro" id="IPR001077">
    <property type="entry name" value="COMT_C"/>
</dbReference>